<keyword evidence="2" id="KW-1003">Cell membrane</keyword>
<evidence type="ECO:0000313" key="7">
    <source>
        <dbReference type="EMBL" id="SEQ84605.1"/>
    </source>
</evidence>
<dbReference type="RefSeq" id="WP_083379888.1">
    <property type="nucleotide sequence ID" value="NZ_FOFU01000012.1"/>
</dbReference>
<dbReference type="AlphaFoldDB" id="A0A1H9JDC8"/>
<evidence type="ECO:0000256" key="4">
    <source>
        <dbReference type="ARBA" id="ARBA00022989"/>
    </source>
</evidence>
<dbReference type="GO" id="GO:0005886">
    <property type="term" value="C:plasma membrane"/>
    <property type="evidence" value="ECO:0007669"/>
    <property type="project" value="UniProtKB-SubCell"/>
</dbReference>
<evidence type="ECO:0000256" key="3">
    <source>
        <dbReference type="ARBA" id="ARBA00022692"/>
    </source>
</evidence>
<feature type="transmembrane region" description="Helical" evidence="6">
    <location>
        <begin position="207"/>
        <end position="224"/>
    </location>
</feature>
<dbReference type="PANTHER" id="PTHR30482">
    <property type="entry name" value="HIGH-AFFINITY BRANCHED-CHAIN AMINO ACID TRANSPORT SYSTEM PERMEASE"/>
    <property type="match status" value="1"/>
</dbReference>
<proteinExistence type="predicted"/>
<evidence type="ECO:0000313" key="8">
    <source>
        <dbReference type="Proteomes" id="UP000182360"/>
    </source>
</evidence>
<keyword evidence="3 6" id="KW-0812">Transmembrane</keyword>
<protein>
    <submittedName>
        <fullName evidence="7">Urea transport system permease protein</fullName>
    </submittedName>
</protein>
<feature type="transmembrane region" description="Helical" evidence="6">
    <location>
        <begin position="132"/>
        <end position="152"/>
    </location>
</feature>
<feature type="transmembrane region" description="Helical" evidence="6">
    <location>
        <begin position="259"/>
        <end position="283"/>
    </location>
</feature>
<name>A0A1H9JDC8_9SPIR</name>
<dbReference type="EMBL" id="FOFU01000012">
    <property type="protein sequence ID" value="SEQ84605.1"/>
    <property type="molecule type" value="Genomic_DNA"/>
</dbReference>
<dbReference type="Pfam" id="PF02653">
    <property type="entry name" value="BPD_transp_2"/>
    <property type="match status" value="1"/>
</dbReference>
<dbReference type="InterPro" id="IPR017778">
    <property type="entry name" value="ABC_transptr_urea_perm_UrtC"/>
</dbReference>
<accession>A0A1H9JDC8</accession>
<sequence length="383" mass="41707">MRINTKISQLFTSASFGNAPTIDGLNAKKKNLAFAIVVLIIALLPLFLSPFRVSLVGKFITYAIVALSIDLIWGYTGILSLGHGVFFGLGGYGMGMYLKLVASHGKLPDFMSWSGRTTLPWFWEFYKTAPEAVLMIILVPSVLAFVLGLLTFMNRIKGVYFSILSQALALVFVTLFIGLQPYTGGTNGITEFSTLFGLPIAGKSAKYMWYYVALAFLVLTYFVFTKIMKTKCGRVLVAIRDGENRARFSGYQTATYKTFVYVLSALFTGIAGALFVPFSGIISPSEMSISNSIDMAIWVAVGGRGTLIGAVVGAFIVNTTKTLISENFPEIWSYFIGAIFVLVVLFLPRGLTGVFTDAVSKITLLIKKAKAAKTEATPKEAQV</sequence>
<dbReference type="OrthoDB" id="9789927at2"/>
<dbReference type="Proteomes" id="UP000182360">
    <property type="component" value="Unassembled WGS sequence"/>
</dbReference>
<keyword evidence="8" id="KW-1185">Reference proteome</keyword>
<dbReference type="NCBIfam" id="TIGR03408">
    <property type="entry name" value="urea_trans_UrtC"/>
    <property type="match status" value="1"/>
</dbReference>
<dbReference type="PANTHER" id="PTHR30482:SF4">
    <property type="entry name" value="SLR1201 PROTEIN"/>
    <property type="match status" value="1"/>
</dbReference>
<organism evidence="7 8">
    <name type="scientific">Treponema bryantii</name>
    <dbReference type="NCBI Taxonomy" id="163"/>
    <lineage>
        <taxon>Bacteria</taxon>
        <taxon>Pseudomonadati</taxon>
        <taxon>Spirochaetota</taxon>
        <taxon>Spirochaetia</taxon>
        <taxon>Spirochaetales</taxon>
        <taxon>Treponemataceae</taxon>
        <taxon>Treponema</taxon>
    </lineage>
</organism>
<comment type="subcellular location">
    <subcellularLocation>
        <location evidence="1">Cell membrane</location>
        <topology evidence="1">Multi-pass membrane protein</topology>
    </subcellularLocation>
</comment>
<evidence type="ECO:0000256" key="5">
    <source>
        <dbReference type="ARBA" id="ARBA00023136"/>
    </source>
</evidence>
<feature type="transmembrane region" description="Helical" evidence="6">
    <location>
        <begin position="59"/>
        <end position="78"/>
    </location>
</feature>
<feature type="transmembrane region" description="Helical" evidence="6">
    <location>
        <begin position="159"/>
        <end position="179"/>
    </location>
</feature>
<feature type="transmembrane region" description="Helical" evidence="6">
    <location>
        <begin position="85"/>
        <end position="102"/>
    </location>
</feature>
<evidence type="ECO:0000256" key="2">
    <source>
        <dbReference type="ARBA" id="ARBA00022475"/>
    </source>
</evidence>
<evidence type="ECO:0000256" key="1">
    <source>
        <dbReference type="ARBA" id="ARBA00004651"/>
    </source>
</evidence>
<dbReference type="InterPro" id="IPR001851">
    <property type="entry name" value="ABC_transp_permease"/>
</dbReference>
<feature type="transmembrane region" description="Helical" evidence="6">
    <location>
        <begin position="331"/>
        <end position="351"/>
    </location>
</feature>
<feature type="transmembrane region" description="Helical" evidence="6">
    <location>
        <begin position="295"/>
        <end position="319"/>
    </location>
</feature>
<dbReference type="CDD" id="cd06581">
    <property type="entry name" value="TM_PBP1_LivM_like"/>
    <property type="match status" value="1"/>
</dbReference>
<gene>
    <name evidence="7" type="ORF">SAMN04487977_11236</name>
</gene>
<feature type="transmembrane region" description="Helical" evidence="6">
    <location>
        <begin position="32"/>
        <end position="53"/>
    </location>
</feature>
<dbReference type="GO" id="GO:0015658">
    <property type="term" value="F:branched-chain amino acid transmembrane transporter activity"/>
    <property type="evidence" value="ECO:0007669"/>
    <property type="project" value="InterPro"/>
</dbReference>
<evidence type="ECO:0000256" key="6">
    <source>
        <dbReference type="SAM" id="Phobius"/>
    </source>
</evidence>
<keyword evidence="4 6" id="KW-1133">Transmembrane helix</keyword>
<reference evidence="7 8" key="1">
    <citation type="submission" date="2016-10" db="EMBL/GenBank/DDBJ databases">
        <authorList>
            <person name="de Groot N.N."/>
        </authorList>
    </citation>
    <scope>NUCLEOTIDE SEQUENCE [LARGE SCALE GENOMIC DNA]</scope>
    <source>
        <strain evidence="7 8">B25</strain>
    </source>
</reference>
<dbReference type="InterPro" id="IPR043428">
    <property type="entry name" value="LivM-like"/>
</dbReference>
<keyword evidence="5 6" id="KW-0472">Membrane</keyword>